<dbReference type="EMBL" id="JAAALK010000283">
    <property type="protein sequence ID" value="KAG8072523.1"/>
    <property type="molecule type" value="Genomic_DNA"/>
</dbReference>
<accession>A0A8J5SHT5</accession>
<name>A0A8J5SHT5_ZIZPA</name>
<keyword evidence="2" id="KW-1185">Reference proteome</keyword>
<proteinExistence type="predicted"/>
<dbReference type="Proteomes" id="UP000729402">
    <property type="component" value="Unassembled WGS sequence"/>
</dbReference>
<sequence length="108" mass="11703">MTIFPHRNCPCFHDAARSGGGCRINRVGADRPAAALLQLQLRLSGKLQLTVASLCGASDAGAASHITRSDSAGRCKLLFSTHHFTVANPIRPIRDETDVEETFSEERK</sequence>
<reference evidence="1" key="2">
    <citation type="submission" date="2021-02" db="EMBL/GenBank/DDBJ databases">
        <authorList>
            <person name="Kimball J.A."/>
            <person name="Haas M.W."/>
            <person name="Macchietto M."/>
            <person name="Kono T."/>
            <person name="Duquette J."/>
            <person name="Shao M."/>
        </authorList>
    </citation>
    <scope>NUCLEOTIDE SEQUENCE</scope>
    <source>
        <tissue evidence="1">Fresh leaf tissue</tissue>
    </source>
</reference>
<dbReference type="AlphaFoldDB" id="A0A8J5SHT5"/>
<evidence type="ECO:0000313" key="1">
    <source>
        <dbReference type="EMBL" id="KAG8072523.1"/>
    </source>
</evidence>
<reference evidence="1" key="1">
    <citation type="journal article" date="2021" name="bioRxiv">
        <title>Whole Genome Assembly and Annotation of Northern Wild Rice, Zizania palustris L., Supports a Whole Genome Duplication in the Zizania Genus.</title>
        <authorList>
            <person name="Haas M."/>
            <person name="Kono T."/>
            <person name="Macchietto M."/>
            <person name="Millas R."/>
            <person name="McGilp L."/>
            <person name="Shao M."/>
            <person name="Duquette J."/>
            <person name="Hirsch C.N."/>
            <person name="Kimball J."/>
        </authorList>
    </citation>
    <scope>NUCLEOTIDE SEQUENCE</scope>
    <source>
        <tissue evidence="1">Fresh leaf tissue</tissue>
    </source>
</reference>
<evidence type="ECO:0000313" key="2">
    <source>
        <dbReference type="Proteomes" id="UP000729402"/>
    </source>
</evidence>
<gene>
    <name evidence="1" type="ORF">GUJ93_ZPchr0006g40647</name>
</gene>
<comment type="caution">
    <text evidence="1">The sequence shown here is derived from an EMBL/GenBank/DDBJ whole genome shotgun (WGS) entry which is preliminary data.</text>
</comment>
<organism evidence="1 2">
    <name type="scientific">Zizania palustris</name>
    <name type="common">Northern wild rice</name>
    <dbReference type="NCBI Taxonomy" id="103762"/>
    <lineage>
        <taxon>Eukaryota</taxon>
        <taxon>Viridiplantae</taxon>
        <taxon>Streptophyta</taxon>
        <taxon>Embryophyta</taxon>
        <taxon>Tracheophyta</taxon>
        <taxon>Spermatophyta</taxon>
        <taxon>Magnoliopsida</taxon>
        <taxon>Liliopsida</taxon>
        <taxon>Poales</taxon>
        <taxon>Poaceae</taxon>
        <taxon>BOP clade</taxon>
        <taxon>Oryzoideae</taxon>
        <taxon>Oryzeae</taxon>
        <taxon>Zizaniinae</taxon>
        <taxon>Zizania</taxon>
    </lineage>
</organism>
<protein>
    <submittedName>
        <fullName evidence="1">Uncharacterized protein</fullName>
    </submittedName>
</protein>